<name>A0A5A7QMW4_STRAF</name>
<dbReference type="Proteomes" id="UP000325081">
    <property type="component" value="Unassembled WGS sequence"/>
</dbReference>
<accession>A0A5A7QMW4</accession>
<dbReference type="EMBL" id="BKCP01007416">
    <property type="protein sequence ID" value="GER46182.1"/>
    <property type="molecule type" value="Genomic_DNA"/>
</dbReference>
<dbReference type="AlphaFoldDB" id="A0A5A7QMW4"/>
<sequence>MDSDITLIIRLAKIQCKTIYIHSDMILVIMISHFDIQFIFENLSSRTLHTTSNFDVHFLHCCMSIAFQKSGIMCDQWSQKKKKPIKDKYIFVCMSITRPMKDRSEMIGDQRTLSKNDSEKTRDFDDGKISLSALAIAIEMGEERKTNLMAADWHESSNSSRLPIIVIPGDVLPQHTAFLSLCLRPNSSPSIPYFFSRKIHLIASLNRRRPTVFSHQRRTLHAANRSSRTPLLVCVSGAIIPAIVFSDHRSVALKTMSPRAAFSDDESIEMEPCLPATSRRVGATDEDR</sequence>
<protein>
    <submittedName>
        <fullName evidence="2">Zwittermicin A resistance protein zmaR</fullName>
    </submittedName>
</protein>
<feature type="region of interest" description="Disordered" evidence="1">
    <location>
        <begin position="269"/>
        <end position="288"/>
    </location>
</feature>
<evidence type="ECO:0000313" key="2">
    <source>
        <dbReference type="EMBL" id="GER46182.1"/>
    </source>
</evidence>
<reference evidence="3" key="1">
    <citation type="journal article" date="2019" name="Curr. Biol.">
        <title>Genome Sequence of Striga asiatica Provides Insight into the Evolution of Plant Parasitism.</title>
        <authorList>
            <person name="Yoshida S."/>
            <person name="Kim S."/>
            <person name="Wafula E.K."/>
            <person name="Tanskanen J."/>
            <person name="Kim Y.M."/>
            <person name="Honaas L."/>
            <person name="Yang Z."/>
            <person name="Spallek T."/>
            <person name="Conn C.E."/>
            <person name="Ichihashi Y."/>
            <person name="Cheong K."/>
            <person name="Cui S."/>
            <person name="Der J.P."/>
            <person name="Gundlach H."/>
            <person name="Jiao Y."/>
            <person name="Hori C."/>
            <person name="Ishida J.K."/>
            <person name="Kasahara H."/>
            <person name="Kiba T."/>
            <person name="Kim M.S."/>
            <person name="Koo N."/>
            <person name="Laohavisit A."/>
            <person name="Lee Y.H."/>
            <person name="Lumba S."/>
            <person name="McCourt P."/>
            <person name="Mortimer J.C."/>
            <person name="Mutuku J.M."/>
            <person name="Nomura T."/>
            <person name="Sasaki-Sekimoto Y."/>
            <person name="Seto Y."/>
            <person name="Wang Y."/>
            <person name="Wakatake T."/>
            <person name="Sakakibara H."/>
            <person name="Demura T."/>
            <person name="Yamaguchi S."/>
            <person name="Yoneyama K."/>
            <person name="Manabe R.I."/>
            <person name="Nelson D.C."/>
            <person name="Schulman A.H."/>
            <person name="Timko M.P."/>
            <person name="dePamphilis C.W."/>
            <person name="Choi D."/>
            <person name="Shirasu K."/>
        </authorList>
    </citation>
    <scope>NUCLEOTIDE SEQUENCE [LARGE SCALE GENOMIC DNA]</scope>
    <source>
        <strain evidence="3">cv. UVA1</strain>
    </source>
</reference>
<organism evidence="2 3">
    <name type="scientific">Striga asiatica</name>
    <name type="common">Asiatic witchweed</name>
    <name type="synonym">Buchnera asiatica</name>
    <dbReference type="NCBI Taxonomy" id="4170"/>
    <lineage>
        <taxon>Eukaryota</taxon>
        <taxon>Viridiplantae</taxon>
        <taxon>Streptophyta</taxon>
        <taxon>Embryophyta</taxon>
        <taxon>Tracheophyta</taxon>
        <taxon>Spermatophyta</taxon>
        <taxon>Magnoliopsida</taxon>
        <taxon>eudicotyledons</taxon>
        <taxon>Gunneridae</taxon>
        <taxon>Pentapetalae</taxon>
        <taxon>asterids</taxon>
        <taxon>lamiids</taxon>
        <taxon>Lamiales</taxon>
        <taxon>Orobanchaceae</taxon>
        <taxon>Buchnereae</taxon>
        <taxon>Striga</taxon>
    </lineage>
</organism>
<evidence type="ECO:0000313" key="3">
    <source>
        <dbReference type="Proteomes" id="UP000325081"/>
    </source>
</evidence>
<comment type="caution">
    <text evidence="2">The sequence shown here is derived from an EMBL/GenBank/DDBJ whole genome shotgun (WGS) entry which is preliminary data.</text>
</comment>
<keyword evidence="3" id="KW-1185">Reference proteome</keyword>
<evidence type="ECO:0000256" key="1">
    <source>
        <dbReference type="SAM" id="MobiDB-lite"/>
    </source>
</evidence>
<proteinExistence type="predicted"/>
<gene>
    <name evidence="2" type="ORF">STAS_23207</name>
</gene>